<dbReference type="KEGG" id="haa:A5892_02325"/>
<name>A0A172YB54_9GAMM</name>
<evidence type="ECO:0000256" key="3">
    <source>
        <dbReference type="ARBA" id="ARBA00023237"/>
    </source>
</evidence>
<evidence type="ECO:0008006" key="10">
    <source>
        <dbReference type="Google" id="ProtNLM"/>
    </source>
</evidence>
<dbReference type="PANTHER" id="PTHR34597:SF3">
    <property type="entry name" value="OUTER MEMBRANE TRANSPORTER CDIB"/>
    <property type="match status" value="1"/>
</dbReference>
<proteinExistence type="predicted"/>
<dbReference type="Pfam" id="PF08479">
    <property type="entry name" value="POTRA_2"/>
    <property type="match status" value="1"/>
</dbReference>
<evidence type="ECO:0000256" key="2">
    <source>
        <dbReference type="ARBA" id="ARBA00022692"/>
    </source>
</evidence>
<dbReference type="PIRSF" id="PIRSF029745">
    <property type="entry name" value="FhaC"/>
    <property type="match status" value="1"/>
</dbReference>
<dbReference type="Pfam" id="PF03865">
    <property type="entry name" value="ShlB"/>
    <property type="match status" value="1"/>
</dbReference>
<keyword evidence="4" id="KW-0732">Signal</keyword>
<evidence type="ECO:0000256" key="1">
    <source>
        <dbReference type="ARBA" id="ARBA00022452"/>
    </source>
</evidence>
<dbReference type="Proteomes" id="UP000077875">
    <property type="component" value="Chromosome"/>
</dbReference>
<keyword evidence="1" id="KW-1134">Transmembrane beta strand</keyword>
<evidence type="ECO:0000313" key="9">
    <source>
        <dbReference type="Proteomes" id="UP000077875"/>
    </source>
</evidence>
<gene>
    <name evidence="8" type="ORF">A5892_02325</name>
</gene>
<dbReference type="InterPro" id="IPR005565">
    <property type="entry name" value="Hemolysn_activator_HlyB_C"/>
</dbReference>
<sequence length="546" mass="60206">MALACFLSAVASAAHAQTSPIDQDIIEQRQRSLLDDARRQRESLQRSIEINPEATPMEAPEGAPCFTIQRFEWRGVDHLPESRRREWSDPLQGQCLSVAQMLELARVASNEYIAQGFVTSRVIVPEQDVSDGALELLAQEGRIEAISLDGERSANLAALFPGLVGAVLNLRDIEQGMEQINRLPSQQVTIDIQPGTRPGHSIIELHRVERRKPGRLDLGMDNSGQESTGETQAWIGLALDAPLGWFDQWTLDAGHDTDLATSRRSRNVSLGTSLPYGYWTFGYGYAWNDYFQDIHLGQGNWRYRGVSQSHRVQLGRVLYRDGRQKLGISAALSRRDTKTSLAGQRLEVSSPTLTTLSLGMSYATTWAGGYLTLSPGVSQGIDALGATGARQPGMPSVTARKATLSASFFRPLAPRLDYFTSLYGQATADDLYPSERIAIGGEYSVRGFKAQYLTGNRGAYWRHQLDWTAQPLPVLGVPTFTLAMDGGWIERETERGEGGSLLGTAVSLSLHGTRLRQSLTLGKPLMHPHGMAVDPWVSYWQLALRL</sequence>
<keyword evidence="2" id="KW-0812">Transmembrane</keyword>
<dbReference type="InterPro" id="IPR035251">
    <property type="entry name" value="ShlB_POTRA"/>
</dbReference>
<reference evidence="8 9" key="1">
    <citation type="submission" date="2016-04" db="EMBL/GenBank/DDBJ databases">
        <title>Complete Genome Sequence of Halotalea alkalilenta IHB B 13600.</title>
        <authorList>
            <person name="Swarnkar M.K."/>
            <person name="Sharma A."/>
            <person name="Kaushal K."/>
            <person name="Soni R."/>
            <person name="Rana S."/>
            <person name="Singh A.K."/>
            <person name="Gulati A."/>
        </authorList>
    </citation>
    <scope>NUCLEOTIDE SEQUENCE [LARGE SCALE GENOMIC DNA]</scope>
    <source>
        <strain evidence="8 9">IHB B 13600</strain>
    </source>
</reference>
<dbReference type="InterPro" id="IPR051544">
    <property type="entry name" value="TPS_OM_transporter"/>
</dbReference>
<keyword evidence="1" id="KW-0472">Membrane</keyword>
<evidence type="ECO:0000256" key="4">
    <source>
        <dbReference type="SAM" id="SignalP"/>
    </source>
</evidence>
<dbReference type="Pfam" id="PF17287">
    <property type="entry name" value="POTRA_3"/>
    <property type="match status" value="1"/>
</dbReference>
<feature type="signal peptide" evidence="4">
    <location>
        <begin position="1"/>
        <end position="16"/>
    </location>
</feature>
<feature type="domain" description="Polypeptide-transport-associated ShlB-type" evidence="6">
    <location>
        <begin position="66"/>
        <end position="141"/>
    </location>
</feature>
<protein>
    <recommendedName>
        <fullName evidence="10">POTRA domain-containing protein</fullName>
    </recommendedName>
</protein>
<dbReference type="Gene3D" id="3.10.20.310">
    <property type="entry name" value="membrane protein fhac"/>
    <property type="match status" value="1"/>
</dbReference>
<dbReference type="InterPro" id="IPR013686">
    <property type="entry name" value="Polypept-transport_assoc_ShlB"/>
</dbReference>
<dbReference type="GO" id="GO:0098046">
    <property type="term" value="C:type V protein secretion system complex"/>
    <property type="evidence" value="ECO:0007669"/>
    <property type="project" value="TreeGrafter"/>
</dbReference>
<evidence type="ECO:0000259" key="5">
    <source>
        <dbReference type="Pfam" id="PF03865"/>
    </source>
</evidence>
<evidence type="ECO:0000259" key="7">
    <source>
        <dbReference type="Pfam" id="PF17287"/>
    </source>
</evidence>
<organism evidence="8 9">
    <name type="scientific">Halotalea alkalilenta</name>
    <dbReference type="NCBI Taxonomy" id="376489"/>
    <lineage>
        <taxon>Bacteria</taxon>
        <taxon>Pseudomonadati</taxon>
        <taxon>Pseudomonadota</taxon>
        <taxon>Gammaproteobacteria</taxon>
        <taxon>Oceanospirillales</taxon>
        <taxon>Halomonadaceae</taxon>
        <taxon>Halotalea</taxon>
    </lineage>
</organism>
<dbReference type="STRING" id="376489.A5892_02325"/>
<keyword evidence="9" id="KW-1185">Reference proteome</keyword>
<accession>A0A172YB54</accession>
<dbReference type="AlphaFoldDB" id="A0A172YB54"/>
<dbReference type="InterPro" id="IPR027282">
    <property type="entry name" value="TPS"/>
</dbReference>
<dbReference type="Gene3D" id="2.40.160.50">
    <property type="entry name" value="membrane protein fhac: a member of the omp85/tpsb transporter family"/>
    <property type="match status" value="1"/>
</dbReference>
<feature type="domain" description="ShlB POTRA" evidence="7">
    <location>
        <begin position="142"/>
        <end position="194"/>
    </location>
</feature>
<dbReference type="EMBL" id="CP015243">
    <property type="protein sequence ID" value="ANF56444.1"/>
    <property type="molecule type" value="Genomic_DNA"/>
</dbReference>
<evidence type="ECO:0000313" key="8">
    <source>
        <dbReference type="EMBL" id="ANF56444.1"/>
    </source>
</evidence>
<feature type="domain" description="Haemolysin activator HlyB C-terminal" evidence="5">
    <location>
        <begin position="199"/>
        <end position="509"/>
    </location>
</feature>
<dbReference type="GO" id="GO:0008320">
    <property type="term" value="F:protein transmembrane transporter activity"/>
    <property type="evidence" value="ECO:0007669"/>
    <property type="project" value="TreeGrafter"/>
</dbReference>
<dbReference type="PANTHER" id="PTHR34597">
    <property type="entry name" value="SLR1661 PROTEIN"/>
    <property type="match status" value="1"/>
</dbReference>
<feature type="chain" id="PRO_5008004568" description="POTRA domain-containing protein" evidence="4">
    <location>
        <begin position="17"/>
        <end position="546"/>
    </location>
</feature>
<keyword evidence="3" id="KW-0998">Cell outer membrane</keyword>
<dbReference type="GO" id="GO:0046819">
    <property type="term" value="P:protein secretion by the type V secretion system"/>
    <property type="evidence" value="ECO:0007669"/>
    <property type="project" value="TreeGrafter"/>
</dbReference>
<evidence type="ECO:0000259" key="6">
    <source>
        <dbReference type="Pfam" id="PF08479"/>
    </source>
</evidence>